<dbReference type="PROSITE" id="PS01360">
    <property type="entry name" value="ZF_MYND_1"/>
    <property type="match status" value="1"/>
</dbReference>
<dbReference type="PANTHER" id="PTHR46165:SF2">
    <property type="entry name" value="SET AND MYND DOMAIN-CONTAINING PROTEIN 4"/>
    <property type="match status" value="1"/>
</dbReference>
<dbReference type="STRING" id="299467.A0A443S6I4"/>
<dbReference type="AlphaFoldDB" id="A0A443S6I4"/>
<keyword evidence="6" id="KW-0862">Zinc</keyword>
<accession>A0A443S6I4</accession>
<keyword evidence="7" id="KW-0472">Membrane</keyword>
<dbReference type="PANTHER" id="PTHR46165">
    <property type="entry name" value="SET AND MYND DOMAIN-CONTAINING PROTEIN 4"/>
    <property type="match status" value="1"/>
</dbReference>
<evidence type="ECO:0000313" key="9">
    <source>
        <dbReference type="EMBL" id="RWS23025.1"/>
    </source>
</evidence>
<evidence type="ECO:0000256" key="3">
    <source>
        <dbReference type="ARBA" id="ARBA00022691"/>
    </source>
</evidence>
<organism evidence="9 10">
    <name type="scientific">Leptotrombidium deliense</name>
    <dbReference type="NCBI Taxonomy" id="299467"/>
    <lineage>
        <taxon>Eukaryota</taxon>
        <taxon>Metazoa</taxon>
        <taxon>Ecdysozoa</taxon>
        <taxon>Arthropoda</taxon>
        <taxon>Chelicerata</taxon>
        <taxon>Arachnida</taxon>
        <taxon>Acari</taxon>
        <taxon>Acariformes</taxon>
        <taxon>Trombidiformes</taxon>
        <taxon>Prostigmata</taxon>
        <taxon>Anystina</taxon>
        <taxon>Parasitengona</taxon>
        <taxon>Trombiculoidea</taxon>
        <taxon>Trombiculidae</taxon>
        <taxon>Leptotrombidium</taxon>
    </lineage>
</organism>
<keyword evidence="5" id="KW-0863">Zinc-finger</keyword>
<dbReference type="GO" id="GO:0008168">
    <property type="term" value="F:methyltransferase activity"/>
    <property type="evidence" value="ECO:0007669"/>
    <property type="project" value="UniProtKB-KW"/>
</dbReference>
<evidence type="ECO:0000313" key="10">
    <source>
        <dbReference type="Proteomes" id="UP000288716"/>
    </source>
</evidence>
<evidence type="ECO:0000256" key="1">
    <source>
        <dbReference type="ARBA" id="ARBA00022603"/>
    </source>
</evidence>
<evidence type="ECO:0000256" key="6">
    <source>
        <dbReference type="ARBA" id="ARBA00022833"/>
    </source>
</evidence>
<evidence type="ECO:0000256" key="2">
    <source>
        <dbReference type="ARBA" id="ARBA00022679"/>
    </source>
</evidence>
<dbReference type="InterPro" id="IPR002893">
    <property type="entry name" value="Znf_MYND"/>
</dbReference>
<keyword evidence="1" id="KW-0489">Methyltransferase</keyword>
<keyword evidence="2" id="KW-0808">Transferase</keyword>
<keyword evidence="10" id="KW-1185">Reference proteome</keyword>
<keyword evidence="7" id="KW-1133">Transmembrane helix</keyword>
<feature type="transmembrane region" description="Helical" evidence="7">
    <location>
        <begin position="145"/>
        <end position="164"/>
    </location>
</feature>
<evidence type="ECO:0000259" key="8">
    <source>
        <dbReference type="PROSITE" id="PS01360"/>
    </source>
</evidence>
<sequence>MSYDETKGRVLRSVSKIESATTLIVENAYTHWLRPSLYKSYCYACLKSLTKRYLYCGKCFKVRFCCVQCLNKSTNEFHKNECEYMNILEQFSMGHFALRMASVVGIDVVLQTAFENERQQNCDHFKNDYKSIYSLTGDRRLQHSTLFLSACVGGAVLALCAHRMSWITNKSEEMEVFAGVMFKHLMQVIVNTFVVYDCKMKKSDLTVIHEDSFLGRKRKKVGVVIAVQTIA</sequence>
<proteinExistence type="predicted"/>
<dbReference type="GO" id="GO:0005634">
    <property type="term" value="C:nucleus"/>
    <property type="evidence" value="ECO:0007669"/>
    <property type="project" value="TreeGrafter"/>
</dbReference>
<evidence type="ECO:0000256" key="4">
    <source>
        <dbReference type="ARBA" id="ARBA00022723"/>
    </source>
</evidence>
<feature type="domain" description="MYND-type" evidence="8">
    <location>
        <begin position="42"/>
        <end position="82"/>
    </location>
</feature>
<keyword evidence="4" id="KW-0479">Metal-binding</keyword>
<dbReference type="InterPro" id="IPR052097">
    <property type="entry name" value="SET-MYND_domain_protein"/>
</dbReference>
<name>A0A443S6I4_9ACAR</name>
<dbReference type="GO" id="GO:0032259">
    <property type="term" value="P:methylation"/>
    <property type="evidence" value="ECO:0007669"/>
    <property type="project" value="UniProtKB-KW"/>
</dbReference>
<gene>
    <name evidence="9" type="ORF">B4U80_13970</name>
</gene>
<dbReference type="VEuPathDB" id="VectorBase:LDEU009016"/>
<feature type="transmembrane region" description="Helical" evidence="7">
    <location>
        <begin position="176"/>
        <end position="196"/>
    </location>
</feature>
<dbReference type="EMBL" id="NCKV01007309">
    <property type="protein sequence ID" value="RWS23025.1"/>
    <property type="molecule type" value="Genomic_DNA"/>
</dbReference>
<protein>
    <submittedName>
        <fullName evidence="9">SET and MYND domain-containing protein 4-like protein</fullName>
    </submittedName>
</protein>
<dbReference type="GO" id="GO:0005737">
    <property type="term" value="C:cytoplasm"/>
    <property type="evidence" value="ECO:0007669"/>
    <property type="project" value="TreeGrafter"/>
</dbReference>
<evidence type="ECO:0000256" key="7">
    <source>
        <dbReference type="SAM" id="Phobius"/>
    </source>
</evidence>
<dbReference type="OrthoDB" id="62495at2759"/>
<dbReference type="Proteomes" id="UP000288716">
    <property type="component" value="Unassembled WGS sequence"/>
</dbReference>
<dbReference type="GO" id="GO:0008270">
    <property type="term" value="F:zinc ion binding"/>
    <property type="evidence" value="ECO:0007669"/>
    <property type="project" value="UniProtKB-KW"/>
</dbReference>
<comment type="caution">
    <text evidence="9">The sequence shown here is derived from an EMBL/GenBank/DDBJ whole genome shotgun (WGS) entry which is preliminary data.</text>
</comment>
<keyword evidence="7" id="KW-0812">Transmembrane</keyword>
<dbReference type="SUPFAM" id="SSF144232">
    <property type="entry name" value="HIT/MYND zinc finger-like"/>
    <property type="match status" value="1"/>
</dbReference>
<keyword evidence="3" id="KW-0949">S-adenosyl-L-methionine</keyword>
<dbReference type="GO" id="GO:0042826">
    <property type="term" value="F:histone deacetylase binding"/>
    <property type="evidence" value="ECO:0007669"/>
    <property type="project" value="TreeGrafter"/>
</dbReference>
<evidence type="ECO:0000256" key="5">
    <source>
        <dbReference type="ARBA" id="ARBA00022771"/>
    </source>
</evidence>
<reference evidence="9 10" key="1">
    <citation type="journal article" date="2018" name="Gigascience">
        <title>Genomes of trombidid mites reveal novel predicted allergens and laterally-transferred genes associated with secondary metabolism.</title>
        <authorList>
            <person name="Dong X."/>
            <person name="Chaisiri K."/>
            <person name="Xia D."/>
            <person name="Armstrong S.D."/>
            <person name="Fang Y."/>
            <person name="Donnelly M.J."/>
            <person name="Kadowaki T."/>
            <person name="McGarry J.W."/>
            <person name="Darby A.C."/>
            <person name="Makepeace B.L."/>
        </authorList>
    </citation>
    <scope>NUCLEOTIDE SEQUENCE [LARGE SCALE GENOMIC DNA]</scope>
    <source>
        <strain evidence="9">UoL-UT</strain>
    </source>
</reference>